<name>A0A7J3SLP5_9CREN</name>
<evidence type="ECO:0000313" key="2">
    <source>
        <dbReference type="EMBL" id="HGZ60494.1"/>
    </source>
</evidence>
<keyword evidence="1" id="KW-1133">Transmembrane helix</keyword>
<proteinExistence type="predicted"/>
<sequence length="173" mass="18398">MRRPSYTAIDYAVLGAIAVAFGIMFAPWWTVYYGLKSALGPIPAKLITYGLWFFPAPLAAVILKKPLSAFMGETLAALVESLIPNAGGFTNLIYGLAQGAFSEIAFAAGRYKRFGAFISALSGALAGIPSVLLDAVLYSSIYPLGYMIYIIIAVMASGAIYGYLAYLVGKVVK</sequence>
<accession>A0A7J3SLP5</accession>
<dbReference type="EMBL" id="DTLS01000136">
    <property type="protein sequence ID" value="HGZ60494.1"/>
    <property type="molecule type" value="Genomic_DNA"/>
</dbReference>
<feature type="transmembrane region" description="Helical" evidence="1">
    <location>
        <begin position="46"/>
        <end position="63"/>
    </location>
</feature>
<comment type="caution">
    <text evidence="2">The sequence shown here is derived from an EMBL/GenBank/DDBJ whole genome shotgun (WGS) entry which is preliminary data.</text>
</comment>
<organism evidence="2">
    <name type="scientific">Fervidicoccus fontis</name>
    <dbReference type="NCBI Taxonomy" id="683846"/>
    <lineage>
        <taxon>Archaea</taxon>
        <taxon>Thermoproteota</taxon>
        <taxon>Thermoprotei</taxon>
        <taxon>Fervidicoccales</taxon>
        <taxon>Fervidicoccaceae</taxon>
        <taxon>Fervidicoccus</taxon>
    </lineage>
</organism>
<keyword evidence="1" id="KW-0812">Transmembrane</keyword>
<protein>
    <submittedName>
        <fullName evidence="2">ABC transporter permease</fullName>
    </submittedName>
</protein>
<reference evidence="2" key="1">
    <citation type="journal article" date="2020" name="mSystems">
        <title>Genome- and Community-Level Interaction Insights into Carbon Utilization and Element Cycling Functions of Hydrothermarchaeota in Hydrothermal Sediment.</title>
        <authorList>
            <person name="Zhou Z."/>
            <person name="Liu Y."/>
            <person name="Xu W."/>
            <person name="Pan J."/>
            <person name="Luo Z.H."/>
            <person name="Li M."/>
        </authorList>
    </citation>
    <scope>NUCLEOTIDE SEQUENCE [LARGE SCALE GENOMIC DNA]</scope>
    <source>
        <strain evidence="2">SpSt-885</strain>
    </source>
</reference>
<evidence type="ECO:0000256" key="1">
    <source>
        <dbReference type="SAM" id="Phobius"/>
    </source>
</evidence>
<dbReference type="InterPro" id="IPR017195">
    <property type="entry name" value="ABC_thiamin-permease_prd"/>
</dbReference>
<dbReference type="AlphaFoldDB" id="A0A7J3SLP5"/>
<feature type="transmembrane region" description="Helical" evidence="1">
    <location>
        <begin position="144"/>
        <end position="168"/>
    </location>
</feature>
<gene>
    <name evidence="2" type="ORF">ENW83_04735</name>
</gene>
<feature type="transmembrane region" description="Helical" evidence="1">
    <location>
        <begin position="12"/>
        <end position="34"/>
    </location>
</feature>
<keyword evidence="1" id="KW-0472">Membrane</keyword>
<dbReference type="Pfam" id="PF09819">
    <property type="entry name" value="ABC_cobalt"/>
    <property type="match status" value="1"/>
</dbReference>
<feature type="transmembrane region" description="Helical" evidence="1">
    <location>
        <begin position="114"/>
        <end position="138"/>
    </location>
</feature>